<dbReference type="GeneID" id="79827864"/>
<dbReference type="InterPro" id="IPR013783">
    <property type="entry name" value="Ig-like_fold"/>
</dbReference>
<dbReference type="InterPro" id="IPR036116">
    <property type="entry name" value="FN3_sf"/>
</dbReference>
<dbReference type="Proteomes" id="UP000294684">
    <property type="component" value="Unassembled WGS sequence"/>
</dbReference>
<comment type="caution">
    <text evidence="3">The sequence shown here is derived from an EMBL/GenBank/DDBJ whole genome shotgun (WGS) entry which is preliminary data.</text>
</comment>
<evidence type="ECO:0000313" key="3">
    <source>
        <dbReference type="EMBL" id="TDY73542.1"/>
    </source>
</evidence>
<dbReference type="PROSITE" id="PS50853">
    <property type="entry name" value="FN3"/>
    <property type="match status" value="3"/>
</dbReference>
<organism evidence="3 4">
    <name type="scientific">Leptospira meyeri</name>
    <dbReference type="NCBI Taxonomy" id="29508"/>
    <lineage>
        <taxon>Bacteria</taxon>
        <taxon>Pseudomonadati</taxon>
        <taxon>Spirochaetota</taxon>
        <taxon>Spirochaetia</taxon>
        <taxon>Leptospirales</taxon>
        <taxon>Leptospiraceae</taxon>
        <taxon>Leptospira</taxon>
    </lineage>
</organism>
<dbReference type="SUPFAM" id="SSF49265">
    <property type="entry name" value="Fibronectin type III"/>
    <property type="match status" value="2"/>
</dbReference>
<dbReference type="SUPFAM" id="SSF101898">
    <property type="entry name" value="NHL repeat"/>
    <property type="match status" value="1"/>
</dbReference>
<keyword evidence="1" id="KW-0677">Repeat</keyword>
<evidence type="ECO:0000256" key="1">
    <source>
        <dbReference type="ARBA" id="ARBA00022737"/>
    </source>
</evidence>
<feature type="domain" description="Fibronectin type-III" evidence="2">
    <location>
        <begin position="545"/>
        <end position="655"/>
    </location>
</feature>
<dbReference type="SMART" id="SM00060">
    <property type="entry name" value="FN3"/>
    <property type="match status" value="3"/>
</dbReference>
<dbReference type="Gene3D" id="2.60.220.30">
    <property type="match status" value="1"/>
</dbReference>
<dbReference type="Pfam" id="PF00041">
    <property type="entry name" value="fn3"/>
    <property type="match status" value="1"/>
</dbReference>
<dbReference type="RefSeq" id="WP_134151977.1">
    <property type="nucleotide sequence ID" value="NZ_RQGE01000006.1"/>
</dbReference>
<evidence type="ECO:0000259" key="2">
    <source>
        <dbReference type="PROSITE" id="PS50853"/>
    </source>
</evidence>
<keyword evidence="4" id="KW-1185">Reference proteome</keyword>
<dbReference type="Gene3D" id="2.120.10.30">
    <property type="entry name" value="TolB, C-terminal domain"/>
    <property type="match status" value="1"/>
</dbReference>
<dbReference type="EMBL" id="SORO01000001">
    <property type="protein sequence ID" value="TDY73542.1"/>
    <property type="molecule type" value="Genomic_DNA"/>
</dbReference>
<gene>
    <name evidence="3" type="ORF">CLV96_2576</name>
</gene>
<dbReference type="PANTHER" id="PTHR13817:SF73">
    <property type="entry name" value="FIBRONECTIN TYPE-III DOMAIN-CONTAINING PROTEIN"/>
    <property type="match status" value="1"/>
</dbReference>
<proteinExistence type="predicted"/>
<dbReference type="AlphaFoldDB" id="A0A4R8N106"/>
<dbReference type="PANTHER" id="PTHR13817">
    <property type="entry name" value="TITIN"/>
    <property type="match status" value="1"/>
</dbReference>
<name>A0A4R8N106_LEPME</name>
<dbReference type="CDD" id="cd00063">
    <property type="entry name" value="FN3"/>
    <property type="match status" value="3"/>
</dbReference>
<reference evidence="3 4" key="1">
    <citation type="submission" date="2019-03" db="EMBL/GenBank/DDBJ databases">
        <title>Genomic Encyclopedia of Archaeal and Bacterial Type Strains, Phase II (KMG-II): from individual species to whole genera.</title>
        <authorList>
            <person name="Goeker M."/>
        </authorList>
    </citation>
    <scope>NUCLEOTIDE SEQUENCE [LARGE SCALE GENOMIC DNA]</scope>
    <source>
        <strain evidence="3 4">DSM 21537</strain>
    </source>
</reference>
<dbReference type="InterPro" id="IPR003961">
    <property type="entry name" value="FN3_dom"/>
</dbReference>
<feature type="domain" description="Fibronectin type-III" evidence="2">
    <location>
        <begin position="770"/>
        <end position="862"/>
    </location>
</feature>
<dbReference type="Gene3D" id="2.60.40.10">
    <property type="entry name" value="Immunoglobulins"/>
    <property type="match status" value="4"/>
</dbReference>
<accession>A0A4R8N106</accession>
<dbReference type="InterPro" id="IPR050964">
    <property type="entry name" value="Striated_Muscle_Regulatory"/>
</dbReference>
<dbReference type="InterPro" id="IPR011042">
    <property type="entry name" value="6-blade_b-propeller_TolB-like"/>
</dbReference>
<sequence length="1238" mass="131169">MKKIIWILFTTFYFWNCIAFLDFNRSKNEFSNDSLIVLLGSNYAGVPAGGGTADPSGTRIQSSDELFTILIPEGAMDETVDFKITKYNSTQVPLPSGFVPTSSIYEVTPSFQFKKEVVVTITLDRAKAQSMNLNFGKSRGFHASNMNTEPDGLRMPGWAGVNTTLESESIVFHTKSFSMFGGGTPPPGNLPPVINGAYYYLKPGTLHMPYQLRADVVEPDGDQMNVYLVVGPADGPTNFYSMAREGTSDWYQSKIPYEAMKPGGILIQIIAVDIHGQKTSRPSTGTFLYPSDSGNPTYISQYNPDRDEDGYNDVWELDNGFNPNNASSPPGGTAYPPGNPVVVDNLEILPTQSWVQINEPITFSARGFLAGVQKFVTVNFHATGVGLNGSPIGNLNSSTFTATTPGVAGVFATYQSLEASASVHVADTIAPSNITDLVATPLSASRIQLRWTAPGSVGVFGQASAYEIRKSSSPITNNLQCDAATGVAHTMIPKSSGLLEIKEIDGHLPQSTYYFCVRAIDSSGLRNSWSGTVSATTYAPTDLVPPADITTASATVESYHQIKLGWVAVGDNGNTGSASSYEIRRRSTPIVTDDDCSAGIFVPNSVVASTAGTPLEFTVSGLSSGTVHYFCIRAFDHGGNRSLWSGVLQATTPFANQFPVIQFTSNLIIDLGTEATLDASQSSDPDASFCGAQTNQYEYNWRVVSKPPLSNLATGDIQNRTTKLAKVLPDKNGEYVFEFSFKDNAGSCAGGNRTSVSLVTLQANLVLIDPPAYVEAQAGGTSAYVQWSPVTGATSYTVYYSTSPGVTTASTSFGPVSNTYATITGLISGTLYYFRVVANNSGGSSVVSILEARALTTATAPGTSSPGIHIDISAGQGNNSNYNYSGLVIDQVNGKLLVVTFNFANSSKPSLFRCNLDGTNCTHTDISVGQGISSGGQPSAVIDYVNGKLLVVTNNGSLNAGNGTIGKPSLFRCNLDGTSCTHTDISAGQGFGSGQFPSLAVDQVNGKLLVVTNNEANAGKPSLFRCNLDGTNCTHTDISVEQGINSGRNPSLVIDQVNGRMLVVTYNVANSSKPSLFRCNLDGTNCTHIDISVGQGIGSGGQPSAVIDYVNGKLLVVTANGANNGSPSLFKCNLDGTGCTHTDISAGKTGSIGLYPNVRLDQVNGKLLVITKNNTTGERLALFRCNLDGTSCTYADIWAGQGQWTGLFPRAVLDSINGKVIVVTRNDANSAKPSLFIW</sequence>
<protein>
    <submittedName>
        <fullName evidence="3">Fibronectin type III domain protein</fullName>
    </submittedName>
</protein>
<dbReference type="STRING" id="1193051.LEP1GSC017_1426"/>
<evidence type="ECO:0000313" key="4">
    <source>
        <dbReference type="Proteomes" id="UP000294684"/>
    </source>
</evidence>
<feature type="domain" description="Fibronectin type-III" evidence="2">
    <location>
        <begin position="430"/>
        <end position="540"/>
    </location>
</feature>
<dbReference type="OrthoDB" id="310143at2"/>